<sequence>MFKDLYSLILSFELVCFLISMFALCCIRVKQKQTEALLLLKSSLPLTLILFTGAVLLSASVGSSDLGFIHRILERNKPEPGLVLKQSISALGIVLIVAGAVFRMGAIPLHFRLGESLKKLPYWLSTLSAMISVCAGAIFLILFINTIVVFNSSYTEQVLFFLAVIVLSATAGLLLIETELKMVLVLLVLQITGVFFAQLSAVCWKWRHESLGADSISILDVMRESAPEYLFSYLSILGLACLLDSMGGRRSEIRYPEQLQGLISDQRILGGVAIFFLLVLMGVPGFSAFQLKWQTMQALFEIHQGTSTETMAVVHAGYVGLSVLLAVSSAIVAFVCGKMIIQISCAKPLARYRAIPNKGMAFICYCCVIGLLMFSLGRIVSL</sequence>
<keyword evidence="3" id="KW-0472">Membrane</keyword>
<feature type="transmembrane region" description="Helical" evidence="3">
    <location>
        <begin position="82"/>
        <end position="102"/>
    </location>
</feature>
<dbReference type="Pfam" id="PF00361">
    <property type="entry name" value="Proton_antipo_M"/>
    <property type="match status" value="2"/>
</dbReference>
<accession>A0A517RPP4</accession>
<dbReference type="EMBL" id="CP036269">
    <property type="protein sequence ID" value="QDT45850.1"/>
    <property type="molecule type" value="Genomic_DNA"/>
</dbReference>
<feature type="transmembrane region" description="Helical" evidence="3">
    <location>
        <begin position="229"/>
        <end position="247"/>
    </location>
</feature>
<organism evidence="5 6">
    <name type="scientific">Gimesia alba</name>
    <dbReference type="NCBI Taxonomy" id="2527973"/>
    <lineage>
        <taxon>Bacteria</taxon>
        <taxon>Pseudomonadati</taxon>
        <taxon>Planctomycetota</taxon>
        <taxon>Planctomycetia</taxon>
        <taxon>Planctomycetales</taxon>
        <taxon>Planctomycetaceae</taxon>
        <taxon>Gimesia</taxon>
    </lineage>
</organism>
<gene>
    <name evidence="5" type="ORF">Pan241w_59780</name>
</gene>
<feature type="transmembrane region" description="Helical" evidence="3">
    <location>
        <begin position="39"/>
        <end position="62"/>
    </location>
</feature>
<evidence type="ECO:0000256" key="3">
    <source>
        <dbReference type="SAM" id="Phobius"/>
    </source>
</evidence>
<keyword evidence="5" id="KW-0830">Ubiquinone</keyword>
<evidence type="ECO:0000256" key="2">
    <source>
        <dbReference type="RuleBase" id="RU000320"/>
    </source>
</evidence>
<feature type="transmembrane region" description="Helical" evidence="3">
    <location>
        <begin position="318"/>
        <end position="341"/>
    </location>
</feature>
<keyword evidence="3" id="KW-1133">Transmembrane helix</keyword>
<protein>
    <submittedName>
        <fullName evidence="5">NADH:ubiquinone oxidoreductase subunit N</fullName>
    </submittedName>
</protein>
<feature type="domain" description="NADH:quinone oxidoreductase/Mrp antiporter transmembrane" evidence="4">
    <location>
        <begin position="230"/>
        <end position="306"/>
    </location>
</feature>
<feature type="transmembrane region" description="Helical" evidence="3">
    <location>
        <begin position="122"/>
        <end position="146"/>
    </location>
</feature>
<dbReference type="GO" id="GO:0016020">
    <property type="term" value="C:membrane"/>
    <property type="evidence" value="ECO:0007669"/>
    <property type="project" value="UniProtKB-SubCell"/>
</dbReference>
<feature type="domain" description="NADH:quinone oxidoreductase/Mrp antiporter transmembrane" evidence="4">
    <location>
        <begin position="4"/>
        <end position="199"/>
    </location>
</feature>
<keyword evidence="6" id="KW-1185">Reference proteome</keyword>
<dbReference type="OrthoDB" id="249713at2"/>
<feature type="transmembrane region" description="Helical" evidence="3">
    <location>
        <begin position="6"/>
        <end position="27"/>
    </location>
</feature>
<dbReference type="GO" id="GO:0012505">
    <property type="term" value="C:endomembrane system"/>
    <property type="evidence" value="ECO:0007669"/>
    <property type="project" value="UniProtKB-SubCell"/>
</dbReference>
<keyword evidence="2 3" id="KW-0812">Transmembrane</keyword>
<dbReference type="Proteomes" id="UP000317171">
    <property type="component" value="Chromosome"/>
</dbReference>
<evidence type="ECO:0000313" key="6">
    <source>
        <dbReference type="Proteomes" id="UP000317171"/>
    </source>
</evidence>
<comment type="subcellular location">
    <subcellularLocation>
        <location evidence="1">Endomembrane system</location>
        <topology evidence="1">Multi-pass membrane protein</topology>
    </subcellularLocation>
    <subcellularLocation>
        <location evidence="2">Membrane</location>
        <topology evidence="2">Multi-pass membrane protein</topology>
    </subcellularLocation>
</comment>
<evidence type="ECO:0000256" key="1">
    <source>
        <dbReference type="ARBA" id="ARBA00004127"/>
    </source>
</evidence>
<dbReference type="AlphaFoldDB" id="A0A517RPP4"/>
<dbReference type="RefSeq" id="WP_145222864.1">
    <property type="nucleotide sequence ID" value="NZ_CP036269.1"/>
</dbReference>
<evidence type="ECO:0000313" key="5">
    <source>
        <dbReference type="EMBL" id="QDT45850.1"/>
    </source>
</evidence>
<proteinExistence type="predicted"/>
<feature type="transmembrane region" description="Helical" evidence="3">
    <location>
        <begin position="268"/>
        <end position="289"/>
    </location>
</feature>
<name>A0A517RPP4_9PLAN</name>
<feature type="transmembrane region" description="Helical" evidence="3">
    <location>
        <begin position="362"/>
        <end position="380"/>
    </location>
</feature>
<evidence type="ECO:0000259" key="4">
    <source>
        <dbReference type="Pfam" id="PF00361"/>
    </source>
</evidence>
<reference evidence="5 6" key="1">
    <citation type="submission" date="2019-02" db="EMBL/GenBank/DDBJ databases">
        <title>Deep-cultivation of Planctomycetes and their phenomic and genomic characterization uncovers novel biology.</title>
        <authorList>
            <person name="Wiegand S."/>
            <person name="Jogler M."/>
            <person name="Boedeker C."/>
            <person name="Pinto D."/>
            <person name="Vollmers J."/>
            <person name="Rivas-Marin E."/>
            <person name="Kohn T."/>
            <person name="Peeters S.H."/>
            <person name="Heuer A."/>
            <person name="Rast P."/>
            <person name="Oberbeckmann S."/>
            <person name="Bunk B."/>
            <person name="Jeske O."/>
            <person name="Meyerdierks A."/>
            <person name="Storesund J.E."/>
            <person name="Kallscheuer N."/>
            <person name="Luecker S."/>
            <person name="Lage O.M."/>
            <person name="Pohl T."/>
            <person name="Merkel B.J."/>
            <person name="Hornburger P."/>
            <person name="Mueller R.-W."/>
            <person name="Bruemmer F."/>
            <person name="Labrenz M."/>
            <person name="Spormann A.M."/>
            <person name="Op den Camp H."/>
            <person name="Overmann J."/>
            <person name="Amann R."/>
            <person name="Jetten M.S.M."/>
            <person name="Mascher T."/>
            <person name="Medema M.H."/>
            <person name="Devos D.P."/>
            <person name="Kaster A.-K."/>
            <person name="Ovreas L."/>
            <person name="Rohde M."/>
            <person name="Galperin M.Y."/>
            <person name="Jogler C."/>
        </authorList>
    </citation>
    <scope>NUCLEOTIDE SEQUENCE [LARGE SCALE GENOMIC DNA]</scope>
    <source>
        <strain evidence="5 6">Pan241w</strain>
    </source>
</reference>
<feature type="transmembrane region" description="Helical" evidence="3">
    <location>
        <begin position="183"/>
        <end position="201"/>
    </location>
</feature>
<dbReference type="InterPro" id="IPR001750">
    <property type="entry name" value="ND/Mrp_TM"/>
</dbReference>
<dbReference type="KEGG" id="gaz:Pan241w_59780"/>
<feature type="transmembrane region" description="Helical" evidence="3">
    <location>
        <begin position="158"/>
        <end position="176"/>
    </location>
</feature>